<comment type="similarity">
    <text evidence="8">Belongs to the IRC22 family.</text>
</comment>
<feature type="chain" id="PRO_5020498968" evidence="11">
    <location>
        <begin position="28"/>
        <end position="261"/>
    </location>
</feature>
<feature type="compositionally biased region" description="Basic residues" evidence="9">
    <location>
        <begin position="252"/>
        <end position="261"/>
    </location>
</feature>
<gene>
    <name evidence="12" type="ORF">BDK51DRAFT_30362</name>
</gene>
<feature type="transmembrane region" description="Helical" evidence="10">
    <location>
        <begin position="185"/>
        <end position="208"/>
    </location>
</feature>
<evidence type="ECO:0000256" key="10">
    <source>
        <dbReference type="SAM" id="Phobius"/>
    </source>
</evidence>
<accession>A0A4P9WKK2</accession>
<evidence type="ECO:0000256" key="3">
    <source>
        <dbReference type="ARBA" id="ARBA00022729"/>
    </source>
</evidence>
<evidence type="ECO:0000313" key="13">
    <source>
        <dbReference type="Proteomes" id="UP000269721"/>
    </source>
</evidence>
<evidence type="ECO:0000256" key="4">
    <source>
        <dbReference type="ARBA" id="ARBA00022824"/>
    </source>
</evidence>
<feature type="signal peptide" evidence="11">
    <location>
        <begin position="1"/>
        <end position="27"/>
    </location>
</feature>
<sequence>MAFGKSFLLATLAITTLLASAVPGASAKRDSKDGDEFFKTMEEQVRKVVKGGVPETPDFISFTNLFPKNPFQIISVGEETELLVGMSNKGSIKQTVFQVSGALVHPQNFSITLRNLTRYRYDVTIGPNEEATIPYLFVAETEPSEYGLVVNIDYYDGEEVATRSVGYSGKVTLVGTDSAFDFQSLSVYAIIIGFFSSIGYFAYTSLVAPKKTKTRTPRPAPVVQEEEVKSDVPNMDWLPDHLKGQDAASKKVSPKIKKRTK</sequence>
<proteinExistence type="inferred from homology"/>
<dbReference type="GO" id="GO:0005789">
    <property type="term" value="C:endoplasmic reticulum membrane"/>
    <property type="evidence" value="ECO:0007669"/>
    <property type="project" value="UniProtKB-SubCell"/>
</dbReference>
<evidence type="ECO:0000256" key="8">
    <source>
        <dbReference type="ARBA" id="ARBA00038311"/>
    </source>
</evidence>
<evidence type="ECO:0000256" key="1">
    <source>
        <dbReference type="ARBA" id="ARBA00004115"/>
    </source>
</evidence>
<dbReference type="AlphaFoldDB" id="A0A4P9WKK2"/>
<evidence type="ECO:0000256" key="5">
    <source>
        <dbReference type="ARBA" id="ARBA00022989"/>
    </source>
</evidence>
<dbReference type="Pfam" id="PF03896">
    <property type="entry name" value="TRAP_alpha"/>
    <property type="match status" value="1"/>
</dbReference>
<dbReference type="OrthoDB" id="1926781at2759"/>
<feature type="region of interest" description="Disordered" evidence="9">
    <location>
        <begin position="212"/>
        <end position="261"/>
    </location>
</feature>
<evidence type="ECO:0000313" key="12">
    <source>
        <dbReference type="EMBL" id="RKO92543.1"/>
    </source>
</evidence>
<dbReference type="EMBL" id="KZ994592">
    <property type="protein sequence ID" value="RKO92543.1"/>
    <property type="molecule type" value="Genomic_DNA"/>
</dbReference>
<reference evidence="13" key="1">
    <citation type="journal article" date="2018" name="Nat. Microbiol.">
        <title>Leveraging single-cell genomics to expand the fungal tree of life.</title>
        <authorList>
            <person name="Ahrendt S.R."/>
            <person name="Quandt C.A."/>
            <person name="Ciobanu D."/>
            <person name="Clum A."/>
            <person name="Salamov A."/>
            <person name="Andreopoulos B."/>
            <person name="Cheng J.F."/>
            <person name="Woyke T."/>
            <person name="Pelin A."/>
            <person name="Henrissat B."/>
            <person name="Reynolds N.K."/>
            <person name="Benny G.L."/>
            <person name="Smith M.E."/>
            <person name="James T.Y."/>
            <person name="Grigoriev I.V."/>
        </authorList>
    </citation>
    <scope>NUCLEOTIDE SEQUENCE [LARGE SCALE GENOMIC DNA]</scope>
</reference>
<evidence type="ECO:0000256" key="11">
    <source>
        <dbReference type="SAM" id="SignalP"/>
    </source>
</evidence>
<keyword evidence="2 10" id="KW-0812">Transmembrane</keyword>
<name>A0A4P9WKK2_9FUNG</name>
<comment type="function">
    <text evidence="7">Is probably involved in a pathway contributing to genomic integrity.</text>
</comment>
<dbReference type="PANTHER" id="PTHR12924:SF0">
    <property type="entry name" value="TRANSLOCON-ASSOCIATED PROTEIN SUBUNIT ALPHA"/>
    <property type="match status" value="1"/>
</dbReference>
<comment type="subcellular location">
    <subcellularLocation>
        <location evidence="1">Endoplasmic reticulum membrane</location>
        <topology evidence="1">Single-pass type I membrane protein</topology>
    </subcellularLocation>
</comment>
<evidence type="ECO:0000256" key="6">
    <source>
        <dbReference type="ARBA" id="ARBA00023136"/>
    </source>
</evidence>
<dbReference type="InterPro" id="IPR005595">
    <property type="entry name" value="TRAP_alpha"/>
</dbReference>
<keyword evidence="5 10" id="KW-1133">Transmembrane helix</keyword>
<evidence type="ECO:0000256" key="7">
    <source>
        <dbReference type="ARBA" id="ARBA00037565"/>
    </source>
</evidence>
<evidence type="ECO:0000256" key="9">
    <source>
        <dbReference type="SAM" id="MobiDB-lite"/>
    </source>
</evidence>
<evidence type="ECO:0000256" key="2">
    <source>
        <dbReference type="ARBA" id="ARBA00022692"/>
    </source>
</evidence>
<keyword evidence="3 11" id="KW-0732">Signal</keyword>
<dbReference type="PANTHER" id="PTHR12924">
    <property type="entry name" value="TRANSLOCON-ASSOCIATED PROTEIN, ALPHA SUBUNIT"/>
    <property type="match status" value="1"/>
</dbReference>
<keyword evidence="13" id="KW-1185">Reference proteome</keyword>
<keyword evidence="4" id="KW-0256">Endoplasmic reticulum</keyword>
<keyword evidence="6 10" id="KW-0472">Membrane</keyword>
<organism evidence="12 13">
    <name type="scientific">Blyttiomyces helicus</name>
    <dbReference type="NCBI Taxonomy" id="388810"/>
    <lineage>
        <taxon>Eukaryota</taxon>
        <taxon>Fungi</taxon>
        <taxon>Fungi incertae sedis</taxon>
        <taxon>Chytridiomycota</taxon>
        <taxon>Chytridiomycota incertae sedis</taxon>
        <taxon>Chytridiomycetes</taxon>
        <taxon>Chytridiomycetes incertae sedis</taxon>
        <taxon>Blyttiomyces</taxon>
    </lineage>
</organism>
<dbReference type="Proteomes" id="UP000269721">
    <property type="component" value="Unassembled WGS sequence"/>
</dbReference>
<protein>
    <submittedName>
        <fullName evidence="12">Translocon-associated protein</fullName>
    </submittedName>
</protein>